<dbReference type="PANTHER" id="PTHR39640">
    <property type="entry name" value="VNG6129C"/>
    <property type="match status" value="1"/>
</dbReference>
<keyword evidence="3" id="KW-1185">Reference proteome</keyword>
<dbReference type="AlphaFoldDB" id="A0A2A2HMG6"/>
<reference evidence="2 3" key="1">
    <citation type="journal article" date="2017" name="BMC Genomics">
        <title>Genomic analysis of methanogenic archaea reveals a shift towards energy conservation.</title>
        <authorList>
            <person name="Gilmore S.P."/>
            <person name="Henske J.K."/>
            <person name="Sexton J.A."/>
            <person name="Solomon K.V."/>
            <person name="Seppala S."/>
            <person name="Yoo J.I."/>
            <person name="Huyett L.M."/>
            <person name="Pressman A."/>
            <person name="Cogan J.Z."/>
            <person name="Kivenson V."/>
            <person name="Peng X."/>
            <person name="Tan Y."/>
            <person name="Valentine D.L."/>
            <person name="O'Malley M.A."/>
        </authorList>
    </citation>
    <scope>NUCLEOTIDE SEQUENCE [LARGE SCALE GENOMIC DNA]</scope>
    <source>
        <strain evidence="2 3">MC-15</strain>
    </source>
</reference>
<dbReference type="Proteomes" id="UP000218164">
    <property type="component" value="Unassembled WGS sequence"/>
</dbReference>
<evidence type="ECO:0000256" key="1">
    <source>
        <dbReference type="SAM" id="MobiDB-lite"/>
    </source>
</evidence>
<evidence type="ECO:0000313" key="2">
    <source>
        <dbReference type="EMBL" id="PAV10572.1"/>
    </source>
</evidence>
<protein>
    <recommendedName>
        <fullName evidence="4">DUF790 family protein</fullName>
    </recommendedName>
</protein>
<feature type="region of interest" description="Disordered" evidence="1">
    <location>
        <begin position="523"/>
        <end position="542"/>
    </location>
</feature>
<sequence length="644" mass="73445">MLTSDLLVTRISGGKIKPVYAAFNPENLELSRLLIETFEQSIGKTYGDLLAELDGYEEMNYRFIRGLSQLLGRRTVIETDAAVDPSLARETVFEACSGMALSPAEKKEALQKAAKKLSISVKELEKALWADLEENQIVKSFVPLSPAELLIQYNISLTQTLLFKAVDLDIWIKGDFQKILWKILRSGLMYSLEDTDERRDKIDRERYRDKEGNEGSEGKTKEGKTGKTKEGKTKEKFDELKAVHLHLDGPASLFRISERYGNSFAKIFPALLRSKGWRLKSGILHKGYQGKRVLDFTLDDSEKFFKITPEAAMYPETISKGIQVKEEKGIYEAEKETGKKTGKDVEIEEIDAEEEAYDSTLEQIFGSLSLGSWKIKREPTILKAGKYAFVPDFSLQRDGMRVYLEIVGFWTPEYLENKIEKLKQVKEPVILLIDRKLKCSEKDFPSQDVIFFDKKIPANKVMQILRKYEEKKLSEDRSRLEDMEFPISGELVNLEEIATGKGVMPDALKEVVADRLAKAGELKKAGEPGKSRESERTGEFGKAREFEGFREPGKAEEFGKVEDLEKYRGYVLLENYLIHRKLLEKIDMGLEKPGLVETYADAVKVFEGFGLDRSLYYPVLDHLRYKVIWTGLSEESARVRKTGV</sequence>
<evidence type="ECO:0008006" key="4">
    <source>
        <dbReference type="Google" id="ProtNLM"/>
    </source>
</evidence>
<dbReference type="OrthoDB" id="57367at2157"/>
<dbReference type="InterPro" id="IPR008508">
    <property type="entry name" value="Bax1"/>
</dbReference>
<dbReference type="PANTHER" id="PTHR39640:SF1">
    <property type="entry name" value="DUF790 FAMILY PROTEIN"/>
    <property type="match status" value="1"/>
</dbReference>
<proteinExistence type="predicted"/>
<dbReference type="Pfam" id="PF05626">
    <property type="entry name" value="DUF790"/>
    <property type="match status" value="2"/>
</dbReference>
<accession>A0A2A2HMG6</accession>
<comment type="caution">
    <text evidence="2">The sequence shown here is derived from an EMBL/GenBank/DDBJ whole genome shotgun (WGS) entry which is preliminary data.</text>
</comment>
<evidence type="ECO:0000313" key="3">
    <source>
        <dbReference type="Proteomes" id="UP000218164"/>
    </source>
</evidence>
<dbReference type="EMBL" id="LMVP01000553">
    <property type="protein sequence ID" value="PAV10572.1"/>
    <property type="molecule type" value="Genomic_DNA"/>
</dbReference>
<organism evidence="2 3">
    <name type="scientific">Methanosarcina spelaei</name>
    <dbReference type="NCBI Taxonomy" id="1036679"/>
    <lineage>
        <taxon>Archaea</taxon>
        <taxon>Methanobacteriati</taxon>
        <taxon>Methanobacteriota</taxon>
        <taxon>Stenosarchaea group</taxon>
        <taxon>Methanomicrobia</taxon>
        <taxon>Methanosarcinales</taxon>
        <taxon>Methanosarcinaceae</taxon>
        <taxon>Methanosarcina</taxon>
    </lineage>
</organism>
<feature type="region of interest" description="Disordered" evidence="1">
    <location>
        <begin position="203"/>
        <end position="233"/>
    </location>
</feature>
<name>A0A2A2HMG6_9EURY</name>
<gene>
    <name evidence="2" type="ORF">ASJ81_13085</name>
</gene>